<keyword evidence="1 6" id="KW-0597">Phosphoprotein</keyword>
<organism evidence="10 11">
    <name type="scientific">Pannus brasiliensis CCIBt3594</name>
    <dbReference type="NCBI Taxonomy" id="1427578"/>
    <lineage>
        <taxon>Bacteria</taxon>
        <taxon>Bacillati</taxon>
        <taxon>Cyanobacteriota</taxon>
        <taxon>Cyanophyceae</taxon>
        <taxon>Oscillatoriophycideae</taxon>
        <taxon>Chroococcales</taxon>
        <taxon>Microcystaceae</taxon>
        <taxon>Pannus</taxon>
    </lineage>
</organism>
<feature type="domain" description="OmpR/PhoB-type" evidence="9">
    <location>
        <begin position="124"/>
        <end position="223"/>
    </location>
</feature>
<evidence type="ECO:0000256" key="3">
    <source>
        <dbReference type="ARBA" id="ARBA00023015"/>
    </source>
</evidence>
<dbReference type="PROSITE" id="PS51755">
    <property type="entry name" value="OMPR_PHOB"/>
    <property type="match status" value="1"/>
</dbReference>
<dbReference type="CDD" id="cd17574">
    <property type="entry name" value="REC_OmpR"/>
    <property type="match status" value="1"/>
</dbReference>
<evidence type="ECO:0000259" key="8">
    <source>
        <dbReference type="PROSITE" id="PS50110"/>
    </source>
</evidence>
<comment type="caution">
    <text evidence="6">Lacks conserved residue(s) required for the propagation of feature annotation.</text>
</comment>
<proteinExistence type="predicted"/>
<keyword evidence="11" id="KW-1185">Reference proteome</keyword>
<feature type="modified residue" description="4-aspartylphosphate" evidence="6">
    <location>
        <position position="51"/>
    </location>
</feature>
<keyword evidence="4 7" id="KW-0238">DNA-binding</keyword>
<name>A0AAW9QET7_9CHRO</name>
<dbReference type="InterPro" id="IPR001789">
    <property type="entry name" value="Sig_transdc_resp-reg_receiver"/>
</dbReference>
<dbReference type="InterPro" id="IPR001867">
    <property type="entry name" value="OmpR/PhoB-type_DNA-bd"/>
</dbReference>
<feature type="domain" description="Response regulatory" evidence="8">
    <location>
        <begin position="240"/>
        <end position="356"/>
    </location>
</feature>
<dbReference type="GO" id="GO:0006355">
    <property type="term" value="P:regulation of DNA-templated transcription"/>
    <property type="evidence" value="ECO:0007669"/>
    <property type="project" value="InterPro"/>
</dbReference>
<keyword evidence="2" id="KW-0902">Two-component regulatory system</keyword>
<dbReference type="PANTHER" id="PTHR48111">
    <property type="entry name" value="REGULATOR OF RPOS"/>
    <property type="match status" value="1"/>
</dbReference>
<evidence type="ECO:0000313" key="11">
    <source>
        <dbReference type="Proteomes" id="UP001328733"/>
    </source>
</evidence>
<dbReference type="Gene3D" id="1.10.10.10">
    <property type="entry name" value="Winged helix-like DNA-binding domain superfamily/Winged helix DNA-binding domain"/>
    <property type="match status" value="1"/>
</dbReference>
<dbReference type="FunFam" id="3.40.50.2300:FF:000001">
    <property type="entry name" value="DNA-binding response regulator PhoB"/>
    <property type="match status" value="1"/>
</dbReference>
<evidence type="ECO:0000313" key="10">
    <source>
        <dbReference type="EMBL" id="MEG3435643.1"/>
    </source>
</evidence>
<dbReference type="Gene3D" id="6.10.250.690">
    <property type="match status" value="1"/>
</dbReference>
<protein>
    <submittedName>
        <fullName evidence="10">Response regulator</fullName>
    </submittedName>
</protein>
<dbReference type="Pfam" id="PF00486">
    <property type="entry name" value="Trans_reg_C"/>
    <property type="match status" value="1"/>
</dbReference>
<dbReference type="InterPro" id="IPR039420">
    <property type="entry name" value="WalR-like"/>
</dbReference>
<dbReference type="PROSITE" id="PS50110">
    <property type="entry name" value="RESPONSE_REGULATORY"/>
    <property type="match status" value="2"/>
</dbReference>
<keyword evidence="5" id="KW-0804">Transcription</keyword>
<dbReference type="Proteomes" id="UP001328733">
    <property type="component" value="Unassembled WGS sequence"/>
</dbReference>
<dbReference type="SUPFAM" id="SSF52172">
    <property type="entry name" value="CheY-like"/>
    <property type="match status" value="2"/>
</dbReference>
<dbReference type="GO" id="GO:0032993">
    <property type="term" value="C:protein-DNA complex"/>
    <property type="evidence" value="ECO:0007669"/>
    <property type="project" value="TreeGrafter"/>
</dbReference>
<dbReference type="PANTHER" id="PTHR48111:SF15">
    <property type="entry name" value="OMPR SUBFAMILY"/>
    <property type="match status" value="1"/>
</dbReference>
<dbReference type="GO" id="GO:0000976">
    <property type="term" value="F:transcription cis-regulatory region binding"/>
    <property type="evidence" value="ECO:0007669"/>
    <property type="project" value="TreeGrafter"/>
</dbReference>
<evidence type="ECO:0000256" key="2">
    <source>
        <dbReference type="ARBA" id="ARBA00023012"/>
    </source>
</evidence>
<dbReference type="EMBL" id="JBAFSM010000001">
    <property type="protein sequence ID" value="MEG3435643.1"/>
    <property type="molecule type" value="Genomic_DNA"/>
</dbReference>
<reference evidence="10 11" key="1">
    <citation type="submission" date="2024-01" db="EMBL/GenBank/DDBJ databases">
        <title>Genomic insights into the taxonomy and metabolism of the cyanobacterium Pannus brasiliensis CCIBt3594.</title>
        <authorList>
            <person name="Machado M."/>
            <person name="Botero N.B."/>
            <person name="Andreote A.P.D."/>
            <person name="Feitosa A.M.T."/>
            <person name="Popin R."/>
            <person name="Sivonen K."/>
            <person name="Fiore M.F."/>
        </authorList>
    </citation>
    <scope>NUCLEOTIDE SEQUENCE [LARGE SCALE GENOMIC DNA]</scope>
    <source>
        <strain evidence="10 11">CCIBt3594</strain>
    </source>
</reference>
<evidence type="ECO:0000256" key="6">
    <source>
        <dbReference type="PROSITE-ProRule" id="PRU00169"/>
    </source>
</evidence>
<sequence>MKILVVEDDRFVSMTVKHLLASRGHAVDTVADGRTGLEMVEAFEYDLILLDIRLPGLDGIALCQQIRSRGYRMPILMLTGIEDRQEKAIALNTGADDYVVKPFDSSELLARVHALLRRGKVAGAPVLEWENLRLDPNRRSVTYGGTLLTLTAKEYALLELLLREPRRVWSPAEIIERVWESDKPRGEESVRYHVKELRKKLQGVGAPFGLVETVYGVGYRMNARFSGSIEPGPGKPERPTVLLLTDSPALRDSIGRLLADRGIQAIAVDSVARYWQTLEKVKVSLVMINAGTAAIDALELGKTTRQTLRWRNLPMIALIPNTEPSLIERVFAVGFDDFVSQPILGPELVSRTLSRVR</sequence>
<dbReference type="GO" id="GO:0005829">
    <property type="term" value="C:cytosol"/>
    <property type="evidence" value="ECO:0007669"/>
    <property type="project" value="TreeGrafter"/>
</dbReference>
<dbReference type="InterPro" id="IPR011006">
    <property type="entry name" value="CheY-like_superfamily"/>
</dbReference>
<keyword evidence="3" id="KW-0805">Transcription regulation</keyword>
<dbReference type="SMART" id="SM00448">
    <property type="entry name" value="REC"/>
    <property type="match status" value="2"/>
</dbReference>
<dbReference type="Gene3D" id="3.40.50.2300">
    <property type="match status" value="2"/>
</dbReference>
<evidence type="ECO:0000256" key="1">
    <source>
        <dbReference type="ARBA" id="ARBA00022553"/>
    </source>
</evidence>
<feature type="domain" description="Response regulatory" evidence="8">
    <location>
        <begin position="2"/>
        <end position="116"/>
    </location>
</feature>
<dbReference type="Pfam" id="PF00072">
    <property type="entry name" value="Response_reg"/>
    <property type="match status" value="1"/>
</dbReference>
<evidence type="ECO:0000256" key="4">
    <source>
        <dbReference type="ARBA" id="ARBA00023125"/>
    </source>
</evidence>
<dbReference type="InterPro" id="IPR036388">
    <property type="entry name" value="WH-like_DNA-bd_sf"/>
</dbReference>
<comment type="caution">
    <text evidence="10">The sequence shown here is derived from an EMBL/GenBank/DDBJ whole genome shotgun (WGS) entry which is preliminary data.</text>
</comment>
<dbReference type="GO" id="GO:0000156">
    <property type="term" value="F:phosphorelay response regulator activity"/>
    <property type="evidence" value="ECO:0007669"/>
    <property type="project" value="TreeGrafter"/>
</dbReference>
<evidence type="ECO:0000256" key="7">
    <source>
        <dbReference type="PROSITE-ProRule" id="PRU01091"/>
    </source>
</evidence>
<dbReference type="CDD" id="cd00383">
    <property type="entry name" value="trans_reg_C"/>
    <property type="match status" value="1"/>
</dbReference>
<evidence type="ECO:0000259" key="9">
    <source>
        <dbReference type="PROSITE" id="PS51755"/>
    </source>
</evidence>
<dbReference type="AlphaFoldDB" id="A0AAW9QET7"/>
<gene>
    <name evidence="10" type="ORF">V0288_00790</name>
</gene>
<evidence type="ECO:0000256" key="5">
    <source>
        <dbReference type="ARBA" id="ARBA00023163"/>
    </source>
</evidence>
<dbReference type="SMART" id="SM00862">
    <property type="entry name" value="Trans_reg_C"/>
    <property type="match status" value="1"/>
</dbReference>
<accession>A0AAW9QET7</accession>
<feature type="DNA-binding region" description="OmpR/PhoB-type" evidence="7">
    <location>
        <begin position="124"/>
        <end position="223"/>
    </location>
</feature>
<dbReference type="RefSeq" id="WP_332863091.1">
    <property type="nucleotide sequence ID" value="NZ_JBAFSM010000001.1"/>
</dbReference>